<organism evidence="1 2">
    <name type="scientific">Pseudomonas aestuarii</name>
    <dbReference type="NCBI Taxonomy" id="3018340"/>
    <lineage>
        <taxon>Bacteria</taxon>
        <taxon>Pseudomonadati</taxon>
        <taxon>Pseudomonadota</taxon>
        <taxon>Gammaproteobacteria</taxon>
        <taxon>Pseudomonadales</taxon>
        <taxon>Pseudomonadaceae</taxon>
        <taxon>Pseudomonas</taxon>
    </lineage>
</organism>
<name>A0ABT4XAB1_9PSED</name>
<reference evidence="1 2" key="1">
    <citation type="submission" date="2023-01" db="EMBL/GenBank/DDBJ databases">
        <title>Pseudomonas SA3-5T sp. nov., isolated from tidal flat sediment.</title>
        <authorList>
            <person name="Kim H.S."/>
            <person name="Kim J.-S."/>
            <person name="Suh M.K."/>
            <person name="Eom M.K."/>
            <person name="Lee J.-S."/>
        </authorList>
    </citation>
    <scope>NUCLEOTIDE SEQUENCE [LARGE SCALE GENOMIC DNA]</scope>
    <source>
        <strain evidence="1 2">SA3-5</strain>
    </source>
</reference>
<proteinExistence type="predicted"/>
<dbReference type="SUPFAM" id="SSF53850">
    <property type="entry name" value="Periplasmic binding protein-like II"/>
    <property type="match status" value="1"/>
</dbReference>
<comment type="caution">
    <text evidence="1">The sequence shown here is derived from an EMBL/GenBank/DDBJ whole genome shotgun (WGS) entry which is preliminary data.</text>
</comment>
<dbReference type="RefSeq" id="WP_271346249.1">
    <property type="nucleotide sequence ID" value="NZ_JAQJZJ010000001.1"/>
</dbReference>
<evidence type="ECO:0000313" key="2">
    <source>
        <dbReference type="Proteomes" id="UP001212042"/>
    </source>
</evidence>
<dbReference type="Proteomes" id="UP001212042">
    <property type="component" value="Unassembled WGS sequence"/>
</dbReference>
<gene>
    <name evidence="1" type="ORF">PH586_02860</name>
</gene>
<evidence type="ECO:0000313" key="1">
    <source>
        <dbReference type="EMBL" id="MDA7085331.1"/>
    </source>
</evidence>
<keyword evidence="2" id="KW-1185">Reference proteome</keyword>
<protein>
    <submittedName>
        <fullName evidence="1">Uncharacterized protein</fullName>
    </submittedName>
</protein>
<sequence>MDETSRDPLALLRMLQYGRIEAAALQSQRADFILQANPPLAARIEKVESLLEEKPYYLMLSKALVAEHPALAQAIWREIARQRESATYQQRMRVFLSSATP</sequence>
<dbReference type="EMBL" id="JAQJZJ010000001">
    <property type="protein sequence ID" value="MDA7085331.1"/>
    <property type="molecule type" value="Genomic_DNA"/>
</dbReference>
<accession>A0ABT4XAB1</accession>